<dbReference type="GO" id="GO:0010758">
    <property type="term" value="P:regulation of macrophage chemotaxis"/>
    <property type="evidence" value="ECO:0007669"/>
    <property type="project" value="TreeGrafter"/>
</dbReference>
<evidence type="ECO:0000256" key="1">
    <source>
        <dbReference type="ARBA" id="ARBA00004123"/>
    </source>
</evidence>
<comment type="subcellular location">
    <subcellularLocation>
        <location evidence="1">Nucleus</location>
    </subcellularLocation>
</comment>
<evidence type="ECO:0008006" key="8">
    <source>
        <dbReference type="Google" id="ProtNLM"/>
    </source>
</evidence>
<evidence type="ECO:0000256" key="4">
    <source>
        <dbReference type="ARBA" id="ARBA00023242"/>
    </source>
</evidence>
<proteinExistence type="inferred from homology"/>
<name>A0A8C9EQZ5_PAVCR</name>
<evidence type="ECO:0000313" key="7">
    <source>
        <dbReference type="Proteomes" id="UP000694428"/>
    </source>
</evidence>
<dbReference type="AlphaFoldDB" id="A0A8C9EQZ5"/>
<evidence type="ECO:0000313" key="6">
    <source>
        <dbReference type="Ensembl" id="ENSPSTP00000004310.1"/>
    </source>
</evidence>
<keyword evidence="3" id="KW-0175">Coiled coil</keyword>
<dbReference type="GO" id="GO:0005737">
    <property type="term" value="C:cytoplasm"/>
    <property type="evidence" value="ECO:0007669"/>
    <property type="project" value="TreeGrafter"/>
</dbReference>
<dbReference type="PANTHER" id="PTHR24200:SF7">
    <property type="entry name" value="MICROTUBULE-ASSOCIATED TUMOR SUPPRESSOR 1"/>
    <property type="match status" value="1"/>
</dbReference>
<accession>A0A8C9EQZ5</accession>
<keyword evidence="7" id="KW-1185">Reference proteome</keyword>
<dbReference type="PANTHER" id="PTHR24200">
    <property type="entry name" value="TOUCAN, ISOFORM A"/>
    <property type="match status" value="1"/>
</dbReference>
<feature type="region of interest" description="Disordered" evidence="5">
    <location>
        <begin position="495"/>
        <end position="540"/>
    </location>
</feature>
<dbReference type="InterPro" id="IPR051293">
    <property type="entry name" value="MTUS1/CCDC69"/>
</dbReference>
<dbReference type="GO" id="GO:0005634">
    <property type="term" value="C:nucleus"/>
    <property type="evidence" value="ECO:0007669"/>
    <property type="project" value="UniProtKB-SubCell"/>
</dbReference>
<dbReference type="Ensembl" id="ENSPSTT00000004532.1">
    <property type="protein sequence ID" value="ENSPSTP00000004310.1"/>
    <property type="gene ID" value="ENSPSTG00000003127.1"/>
</dbReference>
<evidence type="ECO:0000256" key="5">
    <source>
        <dbReference type="SAM" id="MobiDB-lite"/>
    </source>
</evidence>
<reference evidence="6" key="1">
    <citation type="submission" date="2025-08" db="UniProtKB">
        <authorList>
            <consortium name="Ensembl"/>
        </authorList>
    </citation>
    <scope>IDENTIFICATION</scope>
</reference>
<keyword evidence="4" id="KW-0539">Nucleus</keyword>
<dbReference type="Proteomes" id="UP000694428">
    <property type="component" value="Unplaced"/>
</dbReference>
<dbReference type="GO" id="GO:0008017">
    <property type="term" value="F:microtubule binding"/>
    <property type="evidence" value="ECO:0007669"/>
    <property type="project" value="TreeGrafter"/>
</dbReference>
<evidence type="ECO:0000256" key="3">
    <source>
        <dbReference type="ARBA" id="ARBA00023054"/>
    </source>
</evidence>
<sequence>MNIEKSDDKAKNGLKPSLLIRDENGNNYTCDKATLPSKNCAAKFHGDSTDQNIVTEHKGDALLEDKSDFGSILLKQQCIEAFHLPRMPGKYNCPGGVLLGDKGTECKSSLPEQTSLHPLNCDLKETTNFLKGNAAVTKMQAQSIEQLMPYSQTGSNCVLLHPASEQCTQSMIENRVQCHQSTLNVTNIVSGTVGTDQNDVHLGEMLIPSDEGGKKEKLGAISSEKAPNFSFTVVASGSLEASADFEVHYPAPAGVKLDVENTGNIDRERLETVAQSGKQAAGCTNPHAQAELSPYILTYEDQQAKVVKNSADCDETRNSIAQTCMDRPGNNVYLLPVENIGEQVSKKTSEPLTKEQSIPGNATFQYKHNTPFVSEVLPCSVPKLKRAVKPELKCEATFLVFSPVAGESDTALFTSTPKERTKPTTFPVPAVAELGDKSSKLRPNEMLIGEHNRRPSLKTSSGQIAGRTAGRSPIVSSITKSRKCEIVSFPKPNFKNVKPKVMSRPVLQSRESEPLKQSPQSPKKSTASSSSLVASPRQLSPSVKVLKKKIDLAKDMKVELPVNKPHKLHLKKHLFASQVVHATAHPRTASHRTSKTPALKQNLEDAGEVSATNSVCSLASAVLPTCGEDSKEMLNDEMDTSDSLVQPCAQNICPNGGEKEQNCNMGILEAPLLGDVANETFVLHSVPVVPSVKGENAREKNTPKKSPVALRNASVSKVKMVPSVFPLRRGSENKNTCTIKAPYQRGTVLSSSSGKMNFDWDATQ</sequence>
<protein>
    <recommendedName>
        <fullName evidence="8">Microtubule-associated tumor suppressor 1</fullName>
    </recommendedName>
</protein>
<feature type="region of interest" description="Disordered" evidence="5">
    <location>
        <begin position="454"/>
        <end position="474"/>
    </location>
</feature>
<evidence type="ECO:0000256" key="2">
    <source>
        <dbReference type="ARBA" id="ARBA00007585"/>
    </source>
</evidence>
<comment type="similarity">
    <text evidence="2">Belongs to the MTUS1 family.</text>
</comment>
<organism evidence="6 7">
    <name type="scientific">Pavo cristatus</name>
    <name type="common">Indian peafowl</name>
    <name type="synonym">Blue peafowl</name>
    <dbReference type="NCBI Taxonomy" id="9049"/>
    <lineage>
        <taxon>Eukaryota</taxon>
        <taxon>Metazoa</taxon>
        <taxon>Chordata</taxon>
        <taxon>Craniata</taxon>
        <taxon>Vertebrata</taxon>
        <taxon>Euteleostomi</taxon>
        <taxon>Archelosauria</taxon>
        <taxon>Archosauria</taxon>
        <taxon>Dinosauria</taxon>
        <taxon>Saurischia</taxon>
        <taxon>Theropoda</taxon>
        <taxon>Coelurosauria</taxon>
        <taxon>Aves</taxon>
        <taxon>Neognathae</taxon>
        <taxon>Galloanserae</taxon>
        <taxon>Galliformes</taxon>
        <taxon>Phasianidae</taxon>
        <taxon>Phasianinae</taxon>
        <taxon>Pavo</taxon>
    </lineage>
</organism>
<feature type="compositionally biased region" description="Low complexity" evidence="5">
    <location>
        <begin position="515"/>
        <end position="540"/>
    </location>
</feature>
<reference evidence="6" key="2">
    <citation type="submission" date="2025-09" db="UniProtKB">
        <authorList>
            <consortium name="Ensembl"/>
        </authorList>
    </citation>
    <scope>IDENTIFICATION</scope>
</reference>